<sequence>MNQKGFTFIELIIYIAIFAVISLVLTDFFITLAKVRAQTEARGEVRQNLARTMERLSQVIHSASGVNSASGNTLSLAMTDSAKNPTIFTVTGNALTIQEGASPATALTSDKVIIGKLFFASINNPSPAKKSVQLSVTVDYDAKERPDYIYSSSATTTAVLRN</sequence>
<keyword evidence="1" id="KW-0812">Transmembrane</keyword>
<evidence type="ECO:0000256" key="1">
    <source>
        <dbReference type="SAM" id="Phobius"/>
    </source>
</evidence>
<keyword evidence="1" id="KW-0472">Membrane</keyword>
<reference evidence="2 3" key="1">
    <citation type="journal article" date="2016" name="Nat. Commun.">
        <title>Thousands of microbial genomes shed light on interconnected biogeochemical processes in an aquifer system.</title>
        <authorList>
            <person name="Anantharaman K."/>
            <person name="Brown C.T."/>
            <person name="Hug L.A."/>
            <person name="Sharon I."/>
            <person name="Castelle C.J."/>
            <person name="Probst A.J."/>
            <person name="Thomas B.C."/>
            <person name="Singh A."/>
            <person name="Wilkins M.J."/>
            <person name="Karaoz U."/>
            <person name="Brodie E.L."/>
            <person name="Williams K.H."/>
            <person name="Hubbard S.S."/>
            <person name="Banfield J.F."/>
        </authorList>
    </citation>
    <scope>NUCLEOTIDE SEQUENCE [LARGE SCALE GENOMIC DNA]</scope>
</reference>
<proteinExistence type="predicted"/>
<dbReference type="Proteomes" id="UP000179184">
    <property type="component" value="Unassembled WGS sequence"/>
</dbReference>
<evidence type="ECO:0000313" key="2">
    <source>
        <dbReference type="EMBL" id="OGD30588.1"/>
    </source>
</evidence>
<protein>
    <recommendedName>
        <fullName evidence="4">General secretion pathway GspH domain-containing protein</fullName>
    </recommendedName>
</protein>
<accession>A0A1F5BJ05</accession>
<dbReference type="NCBIfam" id="TIGR02532">
    <property type="entry name" value="IV_pilin_GFxxxE"/>
    <property type="match status" value="1"/>
</dbReference>
<dbReference type="AlphaFoldDB" id="A0A1F5BJ05"/>
<name>A0A1F5BJ05_9BACT</name>
<feature type="transmembrane region" description="Helical" evidence="1">
    <location>
        <begin position="12"/>
        <end position="33"/>
    </location>
</feature>
<dbReference type="Pfam" id="PF07963">
    <property type="entry name" value="N_methyl"/>
    <property type="match status" value="1"/>
</dbReference>
<gene>
    <name evidence="2" type="ORF">A2W60_01215</name>
</gene>
<dbReference type="InterPro" id="IPR012902">
    <property type="entry name" value="N_methyl_site"/>
</dbReference>
<comment type="caution">
    <text evidence="2">The sequence shown here is derived from an EMBL/GenBank/DDBJ whole genome shotgun (WGS) entry which is preliminary data.</text>
</comment>
<keyword evidence="1" id="KW-1133">Transmembrane helix</keyword>
<organism evidence="2 3">
    <name type="scientific">Candidatus Azambacteria bacterium RIFCSPHIGHO2_02_46_12</name>
    <dbReference type="NCBI Taxonomy" id="1797295"/>
    <lineage>
        <taxon>Bacteria</taxon>
        <taxon>Candidatus Azamiibacteriota</taxon>
    </lineage>
</organism>
<evidence type="ECO:0008006" key="4">
    <source>
        <dbReference type="Google" id="ProtNLM"/>
    </source>
</evidence>
<evidence type="ECO:0000313" key="3">
    <source>
        <dbReference type="Proteomes" id="UP000179184"/>
    </source>
</evidence>
<dbReference type="EMBL" id="MEYN01000021">
    <property type="protein sequence ID" value="OGD30588.1"/>
    <property type="molecule type" value="Genomic_DNA"/>
</dbReference>